<accession>A0ABW1GIW1</accession>
<dbReference type="RefSeq" id="WP_344507913.1">
    <property type="nucleotide sequence ID" value="NZ_BAAATU010000003.1"/>
</dbReference>
<comment type="caution">
    <text evidence="1">The sequence shown here is derived from an EMBL/GenBank/DDBJ whole genome shotgun (WGS) entry which is preliminary data.</text>
</comment>
<gene>
    <name evidence="1" type="ORF">ACFP1B_10295</name>
</gene>
<evidence type="ECO:0000313" key="1">
    <source>
        <dbReference type="EMBL" id="MFC5913812.1"/>
    </source>
</evidence>
<evidence type="ECO:0000313" key="2">
    <source>
        <dbReference type="Proteomes" id="UP001596200"/>
    </source>
</evidence>
<keyword evidence="2" id="KW-1185">Reference proteome</keyword>
<name>A0ABW1GIW1_9ACTN</name>
<dbReference type="EMBL" id="JBHSPU010000011">
    <property type="protein sequence ID" value="MFC5913812.1"/>
    <property type="molecule type" value="Genomic_DNA"/>
</dbReference>
<proteinExistence type="predicted"/>
<reference evidence="2" key="1">
    <citation type="journal article" date="2019" name="Int. J. Syst. Evol. Microbiol.">
        <title>The Global Catalogue of Microorganisms (GCM) 10K type strain sequencing project: providing services to taxonomists for standard genome sequencing and annotation.</title>
        <authorList>
            <consortium name="The Broad Institute Genomics Platform"/>
            <consortium name="The Broad Institute Genome Sequencing Center for Infectious Disease"/>
            <person name="Wu L."/>
            <person name="Ma J."/>
        </authorList>
    </citation>
    <scope>NUCLEOTIDE SEQUENCE [LARGE SCALE GENOMIC DNA]</scope>
    <source>
        <strain evidence="2">JCM 4147</strain>
    </source>
</reference>
<organism evidence="1 2">
    <name type="scientific">Streptomyces pulveraceus</name>
    <dbReference type="NCBI Taxonomy" id="68258"/>
    <lineage>
        <taxon>Bacteria</taxon>
        <taxon>Bacillati</taxon>
        <taxon>Actinomycetota</taxon>
        <taxon>Actinomycetes</taxon>
        <taxon>Kitasatosporales</taxon>
        <taxon>Streptomycetaceae</taxon>
        <taxon>Streptomyces</taxon>
    </lineage>
</organism>
<protein>
    <submittedName>
        <fullName evidence="1">Uncharacterized protein</fullName>
    </submittedName>
</protein>
<dbReference type="Proteomes" id="UP001596200">
    <property type="component" value="Unassembled WGS sequence"/>
</dbReference>
<sequence>MTVDLPRVLVERLRAIDWSDDSAAYEHANSRALLMREFLRRAAHWAQAYGVEKSWPFFDIAEHAAPEVPTPADVAAELEEVLTGLAPSSLKKTCRGAVRWAALRGAGGELPQGLPDDPYEPLLLMYERGGGYFVEEFIDLNGVMLRLGTVESNLSASPFLTLAPATLDALDAEGEITYFAKISEGYPRSSPRGIVRRRVDEGRTYDEAFTRNLRWEPTEYLRLYELGHNEIDHVGITEIEAAAFIESTTERLTGAR</sequence>